<proteinExistence type="predicted"/>
<protein>
    <submittedName>
        <fullName evidence="1">Uncharacterized protein</fullName>
    </submittedName>
</protein>
<dbReference type="AlphaFoldDB" id="A0A0F9KRP5"/>
<dbReference type="EMBL" id="LAZR01008634">
    <property type="protein sequence ID" value="KKM77491.1"/>
    <property type="molecule type" value="Genomic_DNA"/>
</dbReference>
<gene>
    <name evidence="1" type="ORF">LCGC14_1369400</name>
</gene>
<comment type="caution">
    <text evidence="1">The sequence shown here is derived from an EMBL/GenBank/DDBJ whole genome shotgun (WGS) entry which is preliminary data.</text>
</comment>
<name>A0A0F9KRP5_9ZZZZ</name>
<sequence length="215" mass="24290">MLTTLNWMAFLRGGGGSRTLVIDTQVSNNVRNSNDAEVINPSLSYIKKHEMLLNADLNFCRVRFDMLNNSGIILAYSRIYKNGVAIGLEHAAASGTYVTYAEDFSGWVSGDLIQLYTKIALVPFSTFTRNMRFSYDIDDNVTQLGGRDLVTPLVLTNRDPTISVTNQNPFYRCLVHLLNSFNNSRIWSAFSRYSASKWFFTTQYHTFSSSQNSIS</sequence>
<evidence type="ECO:0000313" key="1">
    <source>
        <dbReference type="EMBL" id="KKM77491.1"/>
    </source>
</evidence>
<reference evidence="1" key="1">
    <citation type="journal article" date="2015" name="Nature">
        <title>Complex archaea that bridge the gap between prokaryotes and eukaryotes.</title>
        <authorList>
            <person name="Spang A."/>
            <person name="Saw J.H."/>
            <person name="Jorgensen S.L."/>
            <person name="Zaremba-Niedzwiedzka K."/>
            <person name="Martijn J."/>
            <person name="Lind A.E."/>
            <person name="van Eijk R."/>
            <person name="Schleper C."/>
            <person name="Guy L."/>
            <person name="Ettema T.J."/>
        </authorList>
    </citation>
    <scope>NUCLEOTIDE SEQUENCE</scope>
</reference>
<organism evidence="1">
    <name type="scientific">marine sediment metagenome</name>
    <dbReference type="NCBI Taxonomy" id="412755"/>
    <lineage>
        <taxon>unclassified sequences</taxon>
        <taxon>metagenomes</taxon>
        <taxon>ecological metagenomes</taxon>
    </lineage>
</organism>
<accession>A0A0F9KRP5</accession>